<dbReference type="PANTHER" id="PTHR14553:SF1">
    <property type="entry name" value="SIMILAR TO CHROMOSOME 1 OPEN READING FRAME 50"/>
    <property type="match status" value="1"/>
</dbReference>
<proteinExistence type="predicted"/>
<reference evidence="2 3" key="1">
    <citation type="journal article" date="2019" name="PLoS Biol.">
        <title>Sex chromosomes control vertical transmission of feminizing Wolbachia symbionts in an isopod.</title>
        <authorList>
            <person name="Becking T."/>
            <person name="Chebbi M.A."/>
            <person name="Giraud I."/>
            <person name="Moumen B."/>
            <person name="Laverre T."/>
            <person name="Caubet Y."/>
            <person name="Peccoud J."/>
            <person name="Gilbert C."/>
            <person name="Cordaux R."/>
        </authorList>
    </citation>
    <scope>NUCLEOTIDE SEQUENCE [LARGE SCALE GENOMIC DNA]</scope>
    <source>
        <strain evidence="2">ANa2</strain>
        <tissue evidence="2">Whole body excluding digestive tract and cuticle</tissue>
    </source>
</reference>
<evidence type="ECO:0000313" key="3">
    <source>
        <dbReference type="Proteomes" id="UP000326759"/>
    </source>
</evidence>
<dbReference type="Pfam" id="PF10504">
    <property type="entry name" value="DUF2452"/>
    <property type="match status" value="1"/>
</dbReference>
<keyword evidence="3" id="KW-1185">Reference proteome</keyword>
<comment type="caution">
    <text evidence="2">The sequence shown here is derived from an EMBL/GenBank/DDBJ whole genome shotgun (WGS) entry which is preliminary data.</text>
</comment>
<gene>
    <name evidence="2" type="ORF">Anas_06414</name>
</gene>
<dbReference type="PANTHER" id="PTHR14553">
    <property type="entry name" value="UNCHARACTERIZED PROTEIN C1ORF50"/>
    <property type="match status" value="1"/>
</dbReference>
<evidence type="ECO:0000256" key="1">
    <source>
        <dbReference type="SAM" id="Coils"/>
    </source>
</evidence>
<protein>
    <submittedName>
        <fullName evidence="2">C1orf50-like protein</fullName>
    </submittedName>
</protein>
<keyword evidence="1" id="KW-0175">Coiled coil</keyword>
<dbReference type="EMBL" id="SEYY01009327">
    <property type="protein sequence ID" value="KAB7501843.1"/>
    <property type="molecule type" value="Genomic_DNA"/>
</dbReference>
<sequence length="181" mass="20734">MTSFSEILQVSNEASLVEANTNPSGVQLVNPYRTNKRNSSDLVALAQEIQNADKFVYANVSNKLQVIAEQVRFLQEQAKRVLEEAKNCQTLHHVSCNFVKKPGHIYHLYKRPSGQRYFSMLSPREWGESPPHEFEGSFRLEQDQSWTPVEKLSEKDNDQEMINKILKCTDTLSITIGTDME</sequence>
<organism evidence="2 3">
    <name type="scientific">Armadillidium nasatum</name>
    <dbReference type="NCBI Taxonomy" id="96803"/>
    <lineage>
        <taxon>Eukaryota</taxon>
        <taxon>Metazoa</taxon>
        <taxon>Ecdysozoa</taxon>
        <taxon>Arthropoda</taxon>
        <taxon>Crustacea</taxon>
        <taxon>Multicrustacea</taxon>
        <taxon>Malacostraca</taxon>
        <taxon>Eumalacostraca</taxon>
        <taxon>Peracarida</taxon>
        <taxon>Isopoda</taxon>
        <taxon>Oniscidea</taxon>
        <taxon>Crinocheta</taxon>
        <taxon>Armadillidiidae</taxon>
        <taxon>Armadillidium</taxon>
    </lineage>
</organism>
<evidence type="ECO:0000313" key="2">
    <source>
        <dbReference type="EMBL" id="KAB7501843.1"/>
    </source>
</evidence>
<name>A0A5N5T5F4_9CRUS</name>
<dbReference type="AlphaFoldDB" id="A0A5N5T5F4"/>
<accession>A0A5N5T5F4</accession>
<dbReference type="OrthoDB" id="9995764at2759"/>
<feature type="coiled-coil region" evidence="1">
    <location>
        <begin position="57"/>
        <end position="91"/>
    </location>
</feature>
<dbReference type="InterPro" id="IPR019534">
    <property type="entry name" value="DUF2452"/>
</dbReference>
<dbReference type="Proteomes" id="UP000326759">
    <property type="component" value="Unassembled WGS sequence"/>
</dbReference>